<evidence type="ECO:0000256" key="6">
    <source>
        <dbReference type="ARBA" id="ARBA00063309"/>
    </source>
</evidence>
<evidence type="ECO:0000256" key="5">
    <source>
        <dbReference type="ARBA" id="ARBA00025222"/>
    </source>
</evidence>
<dbReference type="CDD" id="cd10210">
    <property type="entry name" value="ASKHA_NBD_Arp6"/>
    <property type="match status" value="1"/>
</dbReference>
<evidence type="ECO:0000256" key="1">
    <source>
        <dbReference type="ARBA" id="ARBA00004496"/>
    </source>
</evidence>
<dbReference type="Gene3D" id="3.90.640.10">
    <property type="entry name" value="Actin, Chain A, domain 4"/>
    <property type="match status" value="1"/>
</dbReference>
<dbReference type="SUPFAM" id="SSF53067">
    <property type="entry name" value="Actin-like ATPase domain"/>
    <property type="match status" value="2"/>
</dbReference>
<comment type="subunit">
    <text evidence="6">Component of the SWR1 chromatin remodeling complex.</text>
</comment>
<evidence type="ECO:0000256" key="7">
    <source>
        <dbReference type="ARBA" id="ARBA00073820"/>
    </source>
</evidence>
<feature type="compositionally biased region" description="Low complexity" evidence="8">
    <location>
        <begin position="168"/>
        <end position="187"/>
    </location>
</feature>
<dbReference type="Pfam" id="PF00022">
    <property type="entry name" value="Actin"/>
    <property type="match status" value="1"/>
</dbReference>
<dbReference type="InterPro" id="IPR043129">
    <property type="entry name" value="ATPase_NBD"/>
</dbReference>
<dbReference type="Proteomes" id="UP000242525">
    <property type="component" value="Unassembled WGS sequence"/>
</dbReference>
<evidence type="ECO:0000256" key="2">
    <source>
        <dbReference type="ARBA" id="ARBA00005665"/>
    </source>
</evidence>
<comment type="subcellular location">
    <subcellularLocation>
        <location evidence="1">Cytoplasm</location>
    </subcellularLocation>
</comment>
<proteinExistence type="inferred from homology"/>
<evidence type="ECO:0000256" key="3">
    <source>
        <dbReference type="ARBA" id="ARBA00018633"/>
    </source>
</evidence>
<feature type="region of interest" description="Disordered" evidence="8">
    <location>
        <begin position="471"/>
        <end position="490"/>
    </location>
</feature>
<dbReference type="FunFam" id="3.30.420.40:FF:000058">
    <property type="entry name" value="Putative actin-related protein 5"/>
    <property type="match status" value="1"/>
</dbReference>
<dbReference type="GO" id="GO:0005634">
    <property type="term" value="C:nucleus"/>
    <property type="evidence" value="ECO:0007669"/>
    <property type="project" value="UniProtKB-ARBA"/>
</dbReference>
<organism evidence="9 10">
    <name type="scientific">Geotrichum candidum</name>
    <name type="common">Oospora lactis</name>
    <name type="synonym">Dipodascus geotrichum</name>
    <dbReference type="NCBI Taxonomy" id="1173061"/>
    <lineage>
        <taxon>Eukaryota</taxon>
        <taxon>Fungi</taxon>
        <taxon>Dikarya</taxon>
        <taxon>Ascomycota</taxon>
        <taxon>Saccharomycotina</taxon>
        <taxon>Dipodascomycetes</taxon>
        <taxon>Dipodascales</taxon>
        <taxon>Dipodascaceae</taxon>
        <taxon>Geotrichum</taxon>
    </lineage>
</organism>
<dbReference type="OrthoDB" id="6220758at2759"/>
<evidence type="ECO:0000256" key="8">
    <source>
        <dbReference type="SAM" id="MobiDB-lite"/>
    </source>
</evidence>
<comment type="similarity">
    <text evidence="2">Belongs to the actin family. ARP6 subfamily.</text>
</comment>
<sequence length="490" mass="54176">MSRVLVLDNGSYNIKVGYATQDTPYVVPNCVVHSRHNKRSSLVGSQFTYANASNNNINNSAIDYSGLVFQRPHERGQLVDWRLEFGIWNSIFAGKADKGTGFVDPIDPTETSLILTEAPVSLPQVSANTDQMVFEEYGFKDYYRCTSGSLVPWNDFDADLNGPLPQTTDLPTTSTTTINDNQNNQSDETISTNKIAPKKPALSECALVIDSGFHATNVLPTILGEVYWPAAQQISVGGRLLTNYLREIVSFQQFNMMEETFLINSIKERTCFVATDFEAELAKCKRYKMAPSRAERDANPYLINYALPESPGDIGHIIKKAEDANTTSGSGAAQTLRLSNERFSVPELLFSPHHVGLDQAGLAETVANCLNRVPVELQSLFAANIVLVGGSAKFPGLAARLERELIPLLPDTYHLRVRTPAQNPELYAWQGGRRLARQDGMLEKVHVTREEYMEYGEKICAMKFNMKRLDTEGGAGSGDGSNYDSSDMSE</sequence>
<name>A0A0J9X7U0_GEOCN</name>
<evidence type="ECO:0000313" key="10">
    <source>
        <dbReference type="Proteomes" id="UP000242525"/>
    </source>
</evidence>
<protein>
    <recommendedName>
        <fullName evidence="3">Actin-like protein ARP6</fullName>
    </recommendedName>
    <alternativeName>
        <fullName evidence="7">Actin-like protein arp6</fullName>
    </alternativeName>
</protein>
<gene>
    <name evidence="9" type="ORF">BN980_GECA05s02969g</name>
</gene>
<comment type="caution">
    <text evidence="9">The sequence shown here is derived from an EMBL/GenBank/DDBJ whole genome shotgun (WGS) entry which is preliminary data.</text>
</comment>
<dbReference type="STRING" id="1173061.A0A0J9X7U0"/>
<dbReference type="SMART" id="SM00268">
    <property type="entry name" value="ACTIN"/>
    <property type="match status" value="1"/>
</dbReference>
<keyword evidence="4" id="KW-0963">Cytoplasm</keyword>
<keyword evidence="10" id="KW-1185">Reference proteome</keyword>
<evidence type="ECO:0000256" key="4">
    <source>
        <dbReference type="ARBA" id="ARBA00022490"/>
    </source>
</evidence>
<feature type="compositionally biased region" description="Low complexity" evidence="8">
    <location>
        <begin position="480"/>
        <end position="490"/>
    </location>
</feature>
<feature type="region of interest" description="Disordered" evidence="8">
    <location>
        <begin position="168"/>
        <end position="188"/>
    </location>
</feature>
<dbReference type="GO" id="GO:0005737">
    <property type="term" value="C:cytoplasm"/>
    <property type="evidence" value="ECO:0007669"/>
    <property type="project" value="UniProtKB-SubCell"/>
</dbReference>
<dbReference type="FunFam" id="3.90.640.10:FF:000014">
    <property type="entry name" value="Putative actin-related protein 6"/>
    <property type="match status" value="1"/>
</dbReference>
<comment type="function">
    <text evidence="5">Component of the SWR1 complex which mediates the ATP-dependent exchange of histone H2A for the H2A variant HZT1 leading to transcriptional regulation of selected genes by chromatin remodeling. Involved in chromosome stability.</text>
</comment>
<accession>A0A0J9X7U0</accession>
<evidence type="ECO:0000313" key="9">
    <source>
        <dbReference type="EMBL" id="CDO53522.1"/>
    </source>
</evidence>
<reference evidence="9" key="1">
    <citation type="submission" date="2014-03" db="EMBL/GenBank/DDBJ databases">
        <authorList>
            <person name="Casaregola S."/>
        </authorList>
    </citation>
    <scope>NUCLEOTIDE SEQUENCE [LARGE SCALE GENOMIC DNA]</scope>
    <source>
        <strain evidence="9">CLIB 918</strain>
    </source>
</reference>
<dbReference type="PANTHER" id="PTHR11937">
    <property type="entry name" value="ACTIN"/>
    <property type="match status" value="1"/>
</dbReference>
<dbReference type="EMBL" id="CCBN010000005">
    <property type="protein sequence ID" value="CDO53522.1"/>
    <property type="molecule type" value="Genomic_DNA"/>
</dbReference>
<dbReference type="InterPro" id="IPR004000">
    <property type="entry name" value="Actin"/>
</dbReference>
<dbReference type="Gene3D" id="3.30.420.40">
    <property type="match status" value="2"/>
</dbReference>
<dbReference type="AlphaFoldDB" id="A0A0J9X7U0"/>